<dbReference type="GO" id="GO:0005634">
    <property type="term" value="C:nucleus"/>
    <property type="evidence" value="ECO:0007669"/>
    <property type="project" value="TreeGrafter"/>
</dbReference>
<dbReference type="AlphaFoldDB" id="A0A915HPV1"/>
<dbReference type="PANTHER" id="PTHR13374">
    <property type="entry name" value="DET1 HOMOLOG DE-ETIOLATED-1 HOMOLOG"/>
    <property type="match status" value="1"/>
</dbReference>
<feature type="region of interest" description="Disordered" evidence="1">
    <location>
        <begin position="30"/>
        <end position="49"/>
    </location>
</feature>
<organism evidence="2 3">
    <name type="scientific">Romanomermis culicivorax</name>
    <name type="common">Nematode worm</name>
    <dbReference type="NCBI Taxonomy" id="13658"/>
    <lineage>
        <taxon>Eukaryota</taxon>
        <taxon>Metazoa</taxon>
        <taxon>Ecdysozoa</taxon>
        <taxon>Nematoda</taxon>
        <taxon>Enoplea</taxon>
        <taxon>Dorylaimia</taxon>
        <taxon>Mermithida</taxon>
        <taxon>Mermithoidea</taxon>
        <taxon>Mermithidae</taxon>
        <taxon>Romanomermis</taxon>
    </lineage>
</organism>
<dbReference type="GO" id="GO:0032436">
    <property type="term" value="P:positive regulation of proteasomal ubiquitin-dependent protein catabolic process"/>
    <property type="evidence" value="ECO:0007669"/>
    <property type="project" value="TreeGrafter"/>
</dbReference>
<keyword evidence="2" id="KW-1185">Reference proteome</keyword>
<reference evidence="3" key="1">
    <citation type="submission" date="2022-11" db="UniProtKB">
        <authorList>
            <consortium name="WormBaseParasite"/>
        </authorList>
    </citation>
    <scope>IDENTIFICATION</scope>
</reference>
<proteinExistence type="predicted"/>
<dbReference type="GO" id="GO:0031625">
    <property type="term" value="F:ubiquitin protein ligase binding"/>
    <property type="evidence" value="ECO:0007669"/>
    <property type="project" value="TreeGrafter"/>
</dbReference>
<evidence type="ECO:0000313" key="3">
    <source>
        <dbReference type="WBParaSite" id="nRc.2.0.1.t03749-RA"/>
    </source>
</evidence>
<dbReference type="GO" id="GO:0016567">
    <property type="term" value="P:protein ubiquitination"/>
    <property type="evidence" value="ECO:0007669"/>
    <property type="project" value="TreeGrafter"/>
</dbReference>
<evidence type="ECO:0000256" key="1">
    <source>
        <dbReference type="SAM" id="MobiDB-lite"/>
    </source>
</evidence>
<dbReference type="GO" id="GO:1990756">
    <property type="term" value="F:ubiquitin-like ligase-substrate adaptor activity"/>
    <property type="evidence" value="ECO:0007669"/>
    <property type="project" value="TreeGrafter"/>
</dbReference>
<dbReference type="WBParaSite" id="nRc.2.0.1.t03749-RA">
    <property type="protein sequence ID" value="nRc.2.0.1.t03749-RA"/>
    <property type="gene ID" value="nRc.2.0.1.g03749"/>
</dbReference>
<accession>A0A915HPV1</accession>
<dbReference type="PANTHER" id="PTHR13374:SF3">
    <property type="entry name" value="DET1 HOMOLOG"/>
    <property type="match status" value="1"/>
</dbReference>
<name>A0A915HPV1_ROMCU</name>
<dbReference type="Pfam" id="PF09737">
    <property type="entry name" value="Det1"/>
    <property type="match status" value="2"/>
</dbReference>
<protein>
    <submittedName>
        <fullName evidence="3">Uncharacterized protein</fullName>
    </submittedName>
</protein>
<dbReference type="OMA" id="NGLNHTQ"/>
<dbReference type="Proteomes" id="UP000887565">
    <property type="component" value="Unplaced"/>
</dbReference>
<sequence>MEKMRSTVFNLMFKLKATLRLPPDPFDVLDSSEYQTQSSQSSTNTTGGGAVQETANLFREFSIFTADNRYLILAGSQPTPDESLRASDVFRNNETTRVPLSINLEDFELFCIDIEKGICTDTKKFKMDKINMRHNEGVSLHNRILAVLSIFHQTIHLYHLTDDGHFVELQRIGQFLNEHDALNWRRYCLDHEKNYGSSTTKDHTYSSLFDTFNSPLKQQLLSSLYKLTYQNGADEPWTAEKRVNACRKFYKRFSVFERMKIYRMRLIDEENIFIRFVDEELLTRHIQEDDDVSFFVFYNIPKNEILAVYENNDPVCLSIFEKFVDCFRYGMPPGEKFLKLNDEEPSSPEPNDIRLKFNLPSLSSRNSESMFLYYDRFSSTISYSLYANKQYNEFKRSLEEKLCGRIGDLCKCILNQLPHFEQSFSSSPYFDPELFICDPRRLSAYDRPKSYDDLPVRVRDPKTGALRFQLKCMSYRSSSSPREPNKNLAIYIFHPYEPFAISMQRTGRTYCMNFHYYNAFLPA</sequence>
<feature type="compositionally biased region" description="Low complexity" evidence="1">
    <location>
        <begin position="35"/>
        <end position="45"/>
    </location>
</feature>
<dbReference type="GO" id="GO:0031461">
    <property type="term" value="C:cullin-RING ubiquitin ligase complex"/>
    <property type="evidence" value="ECO:0007669"/>
    <property type="project" value="TreeGrafter"/>
</dbReference>
<dbReference type="InterPro" id="IPR019138">
    <property type="entry name" value="De-etiolated_protein_1_Det1"/>
</dbReference>
<evidence type="ECO:0000313" key="2">
    <source>
        <dbReference type="Proteomes" id="UP000887565"/>
    </source>
</evidence>